<dbReference type="EMBL" id="SAWZ01000009">
    <property type="protein sequence ID" value="RXR02106.1"/>
    <property type="molecule type" value="Genomic_DNA"/>
</dbReference>
<dbReference type="PROSITE" id="PS00092">
    <property type="entry name" value="N6_MTASE"/>
    <property type="match status" value="1"/>
</dbReference>
<dbReference type="CDD" id="cd02440">
    <property type="entry name" value="AdoMet_MTases"/>
    <property type="match status" value="1"/>
</dbReference>
<feature type="domain" description="Methyltransferase small" evidence="6">
    <location>
        <begin position="168"/>
        <end position="333"/>
    </location>
</feature>
<evidence type="ECO:0000256" key="5">
    <source>
        <dbReference type="ARBA" id="ARBA00022691"/>
    </source>
</evidence>
<reference evidence="7 8" key="1">
    <citation type="submission" date="2019-01" db="EMBL/GenBank/DDBJ databases">
        <title>Pseudoxanthomonas composti sp. nov., isolated from compost.</title>
        <authorList>
            <person name="Yang G."/>
        </authorList>
    </citation>
    <scope>NUCLEOTIDE SEQUENCE [LARGE SCALE GENOMIC DNA]</scope>
    <source>
        <strain evidence="7 8">GSS15</strain>
    </source>
</reference>
<evidence type="ECO:0000259" key="6">
    <source>
        <dbReference type="Pfam" id="PF05175"/>
    </source>
</evidence>
<dbReference type="PANTHER" id="PTHR47816">
    <property type="entry name" value="RIBOSOMAL RNA SMALL SUBUNIT METHYLTRANSFERASE C"/>
    <property type="match status" value="1"/>
</dbReference>
<dbReference type="AlphaFoldDB" id="A0A4Q1JSE0"/>
<keyword evidence="4 7" id="KW-0808">Transferase</keyword>
<evidence type="ECO:0000256" key="4">
    <source>
        <dbReference type="ARBA" id="ARBA00022679"/>
    </source>
</evidence>
<accession>A0A4Q1JSE0</accession>
<keyword evidence="1" id="KW-0963">Cytoplasm</keyword>
<organism evidence="7 8">
    <name type="scientific">Pseudoxanthomonas composti</name>
    <dbReference type="NCBI Taxonomy" id="2137479"/>
    <lineage>
        <taxon>Bacteria</taxon>
        <taxon>Pseudomonadati</taxon>
        <taxon>Pseudomonadota</taxon>
        <taxon>Gammaproteobacteria</taxon>
        <taxon>Lysobacterales</taxon>
        <taxon>Lysobacteraceae</taxon>
        <taxon>Pseudoxanthomonas</taxon>
    </lineage>
</organism>
<name>A0A4Q1JSE0_9GAMM</name>
<evidence type="ECO:0000256" key="1">
    <source>
        <dbReference type="ARBA" id="ARBA00022490"/>
    </source>
</evidence>
<dbReference type="GO" id="GO:0032259">
    <property type="term" value="P:methylation"/>
    <property type="evidence" value="ECO:0007669"/>
    <property type="project" value="UniProtKB-KW"/>
</dbReference>
<dbReference type="Proteomes" id="UP000289784">
    <property type="component" value="Unassembled WGS sequence"/>
</dbReference>
<dbReference type="InterPro" id="IPR029063">
    <property type="entry name" value="SAM-dependent_MTases_sf"/>
</dbReference>
<dbReference type="GO" id="GO:0008170">
    <property type="term" value="F:N-methyltransferase activity"/>
    <property type="evidence" value="ECO:0007669"/>
    <property type="project" value="UniProtKB-ARBA"/>
</dbReference>
<evidence type="ECO:0000313" key="8">
    <source>
        <dbReference type="Proteomes" id="UP000289784"/>
    </source>
</evidence>
<dbReference type="InterPro" id="IPR002052">
    <property type="entry name" value="DNA_methylase_N6_adenine_CS"/>
</dbReference>
<dbReference type="PANTHER" id="PTHR47816:SF4">
    <property type="entry name" value="RIBOSOMAL RNA SMALL SUBUNIT METHYLTRANSFERASE C"/>
    <property type="match status" value="1"/>
</dbReference>
<evidence type="ECO:0000313" key="7">
    <source>
        <dbReference type="EMBL" id="RXR02106.1"/>
    </source>
</evidence>
<dbReference type="GO" id="GO:0008757">
    <property type="term" value="F:S-adenosylmethionine-dependent methyltransferase activity"/>
    <property type="evidence" value="ECO:0007669"/>
    <property type="project" value="InterPro"/>
</dbReference>
<dbReference type="InterPro" id="IPR046977">
    <property type="entry name" value="RsmC/RlmG"/>
</dbReference>
<dbReference type="Pfam" id="PF05175">
    <property type="entry name" value="MTS"/>
    <property type="match status" value="1"/>
</dbReference>
<keyword evidence="3 7" id="KW-0489">Methyltransferase</keyword>
<keyword evidence="5" id="KW-0949">S-adenosyl-L-methionine</keyword>
<dbReference type="InterPro" id="IPR007848">
    <property type="entry name" value="Small_mtfrase_dom"/>
</dbReference>
<proteinExistence type="predicted"/>
<dbReference type="GO" id="GO:0006364">
    <property type="term" value="P:rRNA processing"/>
    <property type="evidence" value="ECO:0007669"/>
    <property type="project" value="UniProtKB-KW"/>
</dbReference>
<evidence type="ECO:0000256" key="2">
    <source>
        <dbReference type="ARBA" id="ARBA00022552"/>
    </source>
</evidence>
<gene>
    <name evidence="7" type="ORF">EPA99_15330</name>
</gene>
<comment type="caution">
    <text evidence="7">The sequence shown here is derived from an EMBL/GenBank/DDBJ whole genome shotgun (WGS) entry which is preliminary data.</text>
</comment>
<protein>
    <submittedName>
        <fullName evidence="7">Class I SAM-dependent methyltransferase</fullName>
    </submittedName>
</protein>
<evidence type="ECO:0000256" key="3">
    <source>
        <dbReference type="ARBA" id="ARBA00022603"/>
    </source>
</evidence>
<dbReference type="SUPFAM" id="SSF53335">
    <property type="entry name" value="S-adenosyl-L-methionine-dependent methyltransferases"/>
    <property type="match status" value="1"/>
</dbReference>
<keyword evidence="2" id="KW-0698">rRNA processing</keyword>
<keyword evidence="8" id="KW-1185">Reference proteome</keyword>
<sequence length="340" mass="36724">MQALAYALERGGLPPVQGMTLLLRARPGAALQVLDGQTLQCQQSFRPAFEALDRLRLQTVERVEELSGGAARVIALPPRQKEESRALLASMLALAAPGGQLVCSVANDEGARSVEKDLTQLVGLGGSVTKHHCRVFWSAPLSGQHDEALAQRWRALDAPRPILGGRYRSRPGVFAWDRVDAASALLAQALPPSLAGDAADLGAGWGYLADQLRQRCAGISSIDLFEAEGRALAMARENLAVDARVKLGFHWHDVTRGLPGRYDVIVSNPPFHGLGRGERPDIGRRFIDVAADALRPHGQFWMVANRHLPYEDMLSQRFSQVQAKAEGGGFKVIAASGPRA</sequence>
<dbReference type="Gene3D" id="3.40.50.150">
    <property type="entry name" value="Vaccinia Virus protein VP39"/>
    <property type="match status" value="2"/>
</dbReference>
<dbReference type="GO" id="GO:0003676">
    <property type="term" value="F:nucleic acid binding"/>
    <property type="evidence" value="ECO:0007669"/>
    <property type="project" value="InterPro"/>
</dbReference>
<dbReference type="OrthoDB" id="9816072at2"/>